<evidence type="ECO:0000313" key="1">
    <source>
        <dbReference type="EMBL" id="VFQ44157.1"/>
    </source>
</evidence>
<reference evidence="1 2" key="1">
    <citation type="submission" date="2019-03" db="EMBL/GenBank/DDBJ databases">
        <authorList>
            <person name="Nijsse B."/>
        </authorList>
    </citation>
    <scope>NUCLEOTIDE SEQUENCE [LARGE SCALE GENOMIC DNA]</scope>
    <source>
        <strain evidence="1">Desulfoluna butyratoxydans MSL71</strain>
    </source>
</reference>
<gene>
    <name evidence="1" type="ORF">MSL71_18010</name>
</gene>
<accession>A0A4U8YKW4</accession>
<organism evidence="1 2">
    <name type="scientific">Desulfoluna butyratoxydans</name>
    <dbReference type="NCBI Taxonomy" id="231438"/>
    <lineage>
        <taxon>Bacteria</taxon>
        <taxon>Pseudomonadati</taxon>
        <taxon>Thermodesulfobacteriota</taxon>
        <taxon>Desulfobacteria</taxon>
        <taxon>Desulfobacterales</taxon>
        <taxon>Desulfolunaceae</taxon>
        <taxon>Desulfoluna</taxon>
    </lineage>
</organism>
<keyword evidence="2" id="KW-1185">Reference proteome</keyword>
<sequence length="89" mass="10686">MKLFEPKYKDEKLNRYFKQIITEDVYKPALESIEEWAGGFSERKKESDKFIKEFQISFSSSLWELYLNKAFKLLGFSIDYSKESPDFFS</sequence>
<name>A0A4U8YKW4_9BACT</name>
<dbReference type="RefSeq" id="WP_218950976.1">
    <property type="nucleotide sequence ID" value="NZ_CAADHO010000002.1"/>
</dbReference>
<dbReference type="Proteomes" id="UP000507962">
    <property type="component" value="Unassembled WGS sequence"/>
</dbReference>
<proteinExistence type="predicted"/>
<dbReference type="AlphaFoldDB" id="A0A4U8YKW4"/>
<protein>
    <submittedName>
        <fullName evidence="1">Uncharacterized protein</fullName>
    </submittedName>
</protein>
<dbReference type="EMBL" id="CAADHO010000002">
    <property type="protein sequence ID" value="VFQ44157.1"/>
    <property type="molecule type" value="Genomic_DNA"/>
</dbReference>
<evidence type="ECO:0000313" key="2">
    <source>
        <dbReference type="Proteomes" id="UP000507962"/>
    </source>
</evidence>